<protein>
    <submittedName>
        <fullName evidence="2">Uncharacterized protein</fullName>
    </submittedName>
</protein>
<keyword evidence="1" id="KW-0812">Transmembrane</keyword>
<keyword evidence="3" id="KW-1185">Reference proteome</keyword>
<keyword evidence="1" id="KW-0472">Membrane</keyword>
<feature type="transmembrane region" description="Helical" evidence="1">
    <location>
        <begin position="118"/>
        <end position="138"/>
    </location>
</feature>
<evidence type="ECO:0000313" key="3">
    <source>
        <dbReference type="Proteomes" id="UP001458880"/>
    </source>
</evidence>
<feature type="transmembrane region" description="Helical" evidence="1">
    <location>
        <begin position="150"/>
        <end position="172"/>
    </location>
</feature>
<reference evidence="2 3" key="1">
    <citation type="journal article" date="2024" name="BMC Genomics">
        <title>De novo assembly and annotation of Popillia japonica's genome with initial clues to its potential as an invasive pest.</title>
        <authorList>
            <person name="Cucini C."/>
            <person name="Boschi S."/>
            <person name="Funari R."/>
            <person name="Cardaioli E."/>
            <person name="Iannotti N."/>
            <person name="Marturano G."/>
            <person name="Paoli F."/>
            <person name="Bruttini M."/>
            <person name="Carapelli A."/>
            <person name="Frati F."/>
            <person name="Nardi F."/>
        </authorList>
    </citation>
    <scope>NUCLEOTIDE SEQUENCE [LARGE SCALE GENOMIC DNA]</scope>
    <source>
        <strain evidence="2">DMR45628</strain>
    </source>
</reference>
<gene>
    <name evidence="2" type="ORF">QE152_g35033</name>
</gene>
<sequence>MNKLDGVLEIDHSHSPTIKKQLVSVLVLVTVRIIANEVLVYVSSLKMHNVECDLYFGLQTLLLYMEVFITKTYFNEASRLFSKINERVTISGSITNLDNHEKLTRIILENQQAFNTNLIFIILSIFVLLVTTFAKLVLEIGAVIKREKIDLFMFAWNVSNCIEFPVIVLVLIKMRMDVVIE</sequence>
<feature type="non-terminal residue" evidence="2">
    <location>
        <position position="181"/>
    </location>
</feature>
<evidence type="ECO:0000256" key="1">
    <source>
        <dbReference type="SAM" id="Phobius"/>
    </source>
</evidence>
<comment type="caution">
    <text evidence="2">The sequence shown here is derived from an EMBL/GenBank/DDBJ whole genome shotgun (WGS) entry which is preliminary data.</text>
</comment>
<name>A0AAW1IRM7_POPJA</name>
<dbReference type="EMBL" id="JASPKY010000575">
    <property type="protein sequence ID" value="KAK9692615.1"/>
    <property type="molecule type" value="Genomic_DNA"/>
</dbReference>
<accession>A0AAW1IRM7</accession>
<keyword evidence="1" id="KW-1133">Transmembrane helix</keyword>
<evidence type="ECO:0000313" key="2">
    <source>
        <dbReference type="EMBL" id="KAK9692615.1"/>
    </source>
</evidence>
<dbReference type="AlphaFoldDB" id="A0AAW1IRM7"/>
<organism evidence="2 3">
    <name type="scientific">Popillia japonica</name>
    <name type="common">Japanese beetle</name>
    <dbReference type="NCBI Taxonomy" id="7064"/>
    <lineage>
        <taxon>Eukaryota</taxon>
        <taxon>Metazoa</taxon>
        <taxon>Ecdysozoa</taxon>
        <taxon>Arthropoda</taxon>
        <taxon>Hexapoda</taxon>
        <taxon>Insecta</taxon>
        <taxon>Pterygota</taxon>
        <taxon>Neoptera</taxon>
        <taxon>Endopterygota</taxon>
        <taxon>Coleoptera</taxon>
        <taxon>Polyphaga</taxon>
        <taxon>Scarabaeiformia</taxon>
        <taxon>Scarabaeidae</taxon>
        <taxon>Rutelinae</taxon>
        <taxon>Popillia</taxon>
    </lineage>
</organism>
<dbReference type="Proteomes" id="UP001458880">
    <property type="component" value="Unassembled WGS sequence"/>
</dbReference>
<proteinExistence type="predicted"/>